<dbReference type="GO" id="GO:0006644">
    <property type="term" value="P:phospholipid metabolic process"/>
    <property type="evidence" value="ECO:0007669"/>
    <property type="project" value="TreeGrafter"/>
</dbReference>
<name>A0A0N4XJ98_NIPBR</name>
<reference evidence="1 2" key="2">
    <citation type="submission" date="2018-11" db="EMBL/GenBank/DDBJ databases">
        <authorList>
            <consortium name="Pathogen Informatics"/>
        </authorList>
    </citation>
    <scope>NUCLEOTIDE SEQUENCE [LARGE SCALE GENOMIC DNA]</scope>
</reference>
<organism evidence="3">
    <name type="scientific">Nippostrongylus brasiliensis</name>
    <name type="common">Rat hookworm</name>
    <dbReference type="NCBI Taxonomy" id="27835"/>
    <lineage>
        <taxon>Eukaryota</taxon>
        <taxon>Metazoa</taxon>
        <taxon>Ecdysozoa</taxon>
        <taxon>Nematoda</taxon>
        <taxon>Chromadorea</taxon>
        <taxon>Rhabditida</taxon>
        <taxon>Rhabditina</taxon>
        <taxon>Rhabditomorpha</taxon>
        <taxon>Strongyloidea</taxon>
        <taxon>Heligmosomidae</taxon>
        <taxon>Nippostrongylus</taxon>
    </lineage>
</organism>
<gene>
    <name evidence="1" type="ORF">NBR_LOCUS2601</name>
</gene>
<proteinExistence type="predicted"/>
<sequence length="130" mass="14796">MECGDDYIRKRDKLTEEYRKILYALQDEKKFDHEDFTVVVQSFMDDIYDAFRNSRGVYDKTFYGADVFHISKYGNAVLGKFLWNNLLEPVGKKTTKADLGNDDAPLLCPTTVSFDSTGGLPTSFQAELVA</sequence>
<evidence type="ECO:0000313" key="1">
    <source>
        <dbReference type="EMBL" id="VDL66190.1"/>
    </source>
</evidence>
<dbReference type="STRING" id="27835.A0A0N4XJ98"/>
<dbReference type="PANTHER" id="PTHR21325:SF26">
    <property type="entry name" value="LIPASE_GDSL DOMAIN-CONTAINING PROTEIN"/>
    <property type="match status" value="1"/>
</dbReference>
<dbReference type="WBParaSite" id="NBR_0000260001-mRNA-1">
    <property type="protein sequence ID" value="NBR_0000260001-mRNA-1"/>
    <property type="gene ID" value="NBR_0000260001"/>
</dbReference>
<protein>
    <submittedName>
        <fullName evidence="3">Phospholipase B1, membrane-associated (inferred by orthology to a human protein)</fullName>
    </submittedName>
</protein>
<dbReference type="PANTHER" id="PTHR21325">
    <property type="entry name" value="PHOSPHOLIPASE B, PLB1"/>
    <property type="match status" value="1"/>
</dbReference>
<dbReference type="OMA" id="DHEDFTV"/>
<dbReference type="InterPro" id="IPR038885">
    <property type="entry name" value="PLB1"/>
</dbReference>
<dbReference type="EMBL" id="UYSL01003107">
    <property type="protein sequence ID" value="VDL66190.1"/>
    <property type="molecule type" value="Genomic_DNA"/>
</dbReference>
<dbReference type="AlphaFoldDB" id="A0A0N4XJ98"/>
<dbReference type="GO" id="GO:0004620">
    <property type="term" value="F:phospholipase activity"/>
    <property type="evidence" value="ECO:0007669"/>
    <property type="project" value="InterPro"/>
</dbReference>
<accession>A0A0N4XJ98</accession>
<evidence type="ECO:0000313" key="3">
    <source>
        <dbReference type="WBParaSite" id="NBR_0000260001-mRNA-1"/>
    </source>
</evidence>
<evidence type="ECO:0000313" key="2">
    <source>
        <dbReference type="Proteomes" id="UP000271162"/>
    </source>
</evidence>
<dbReference type="Proteomes" id="UP000271162">
    <property type="component" value="Unassembled WGS sequence"/>
</dbReference>
<keyword evidence="2" id="KW-1185">Reference proteome</keyword>
<reference evidence="3" key="1">
    <citation type="submission" date="2017-02" db="UniProtKB">
        <authorList>
            <consortium name="WormBaseParasite"/>
        </authorList>
    </citation>
    <scope>IDENTIFICATION</scope>
</reference>